<dbReference type="FunFam" id="3.30.70.270:FF:000003">
    <property type="entry name" value="Transposon Ty3-G Gag-Pol polyprotein"/>
    <property type="match status" value="1"/>
</dbReference>
<reference evidence="2" key="1">
    <citation type="submission" date="2021-06" db="EMBL/GenBank/DDBJ databases">
        <authorList>
            <person name="Kallberg Y."/>
            <person name="Tangrot J."/>
            <person name="Rosling A."/>
        </authorList>
    </citation>
    <scope>NUCLEOTIDE SEQUENCE</scope>
    <source>
        <strain evidence="2">MA453B</strain>
    </source>
</reference>
<dbReference type="PROSITE" id="PS50878">
    <property type="entry name" value="RT_POL"/>
    <property type="match status" value="1"/>
</dbReference>
<dbReference type="AlphaFoldDB" id="A0A9N9JPF1"/>
<dbReference type="Pfam" id="PF00078">
    <property type="entry name" value="RVT_1"/>
    <property type="match status" value="1"/>
</dbReference>
<dbReference type="InterPro" id="IPR043128">
    <property type="entry name" value="Rev_trsase/Diguanyl_cyclase"/>
</dbReference>
<name>A0A9N9JPF1_9GLOM</name>
<evidence type="ECO:0000259" key="1">
    <source>
        <dbReference type="PROSITE" id="PS50878"/>
    </source>
</evidence>
<feature type="non-terminal residue" evidence="2">
    <location>
        <position position="1"/>
    </location>
</feature>
<comment type="caution">
    <text evidence="2">The sequence shown here is derived from an EMBL/GenBank/DDBJ whole genome shotgun (WGS) entry which is preliminary data.</text>
</comment>
<dbReference type="Gene3D" id="3.10.10.10">
    <property type="entry name" value="HIV Type 1 Reverse Transcriptase, subunit A, domain 1"/>
    <property type="match status" value="2"/>
</dbReference>
<dbReference type="PANTHER" id="PTHR33064">
    <property type="entry name" value="POL PROTEIN"/>
    <property type="match status" value="1"/>
</dbReference>
<gene>
    <name evidence="2" type="ORF">DERYTH_LOCUS21479</name>
</gene>
<evidence type="ECO:0000313" key="2">
    <source>
        <dbReference type="EMBL" id="CAG8791241.1"/>
    </source>
</evidence>
<feature type="domain" description="Reverse transcriptase" evidence="1">
    <location>
        <begin position="1"/>
        <end position="142"/>
    </location>
</feature>
<dbReference type="SUPFAM" id="SSF56672">
    <property type="entry name" value="DNA/RNA polymerases"/>
    <property type="match status" value="1"/>
</dbReference>
<dbReference type="InterPro" id="IPR000477">
    <property type="entry name" value="RT_dom"/>
</dbReference>
<dbReference type="CDD" id="cd01647">
    <property type="entry name" value="RT_LTR"/>
    <property type="match status" value="1"/>
</dbReference>
<dbReference type="InterPro" id="IPR043502">
    <property type="entry name" value="DNA/RNA_pol_sf"/>
</dbReference>
<protein>
    <submittedName>
        <fullName evidence="2">23032_t:CDS:1</fullName>
    </submittedName>
</protein>
<organism evidence="2 3">
    <name type="scientific">Dentiscutata erythropus</name>
    <dbReference type="NCBI Taxonomy" id="1348616"/>
    <lineage>
        <taxon>Eukaryota</taxon>
        <taxon>Fungi</taxon>
        <taxon>Fungi incertae sedis</taxon>
        <taxon>Mucoromycota</taxon>
        <taxon>Glomeromycotina</taxon>
        <taxon>Glomeromycetes</taxon>
        <taxon>Diversisporales</taxon>
        <taxon>Gigasporaceae</taxon>
        <taxon>Dentiscutata</taxon>
    </lineage>
</organism>
<proteinExistence type="predicted"/>
<accession>A0A9N9JPF1</accession>
<dbReference type="EMBL" id="CAJVPY010027482">
    <property type="protein sequence ID" value="CAG8791241.1"/>
    <property type="molecule type" value="Genomic_DNA"/>
</dbReference>
<sequence length="210" mass="24587">VAQLKAKELVRKSKSPWASLIIVVPKKGKKLQICVDYRKVKINEKDREKTVFAVPFGTYKMPFGLCNASTTFQYIMNYMLADFIEQFVVVYLDDIVIYSASFNEHLHHIAAVFEKLKAVGLKLNYDKCAFFQLYLHFLGHIIRREGVRPNNSKVEKVQNFPAPVNLRQLCRFIGLASYYRKFIPNFASIARPLHHLLRKDVEYEWTHEQE</sequence>
<feature type="non-terminal residue" evidence="2">
    <location>
        <position position="210"/>
    </location>
</feature>
<dbReference type="Proteomes" id="UP000789405">
    <property type="component" value="Unassembled WGS sequence"/>
</dbReference>
<evidence type="ECO:0000313" key="3">
    <source>
        <dbReference type="Proteomes" id="UP000789405"/>
    </source>
</evidence>
<dbReference type="InterPro" id="IPR051320">
    <property type="entry name" value="Viral_Replic_Matur_Polypro"/>
</dbReference>
<keyword evidence="3" id="KW-1185">Reference proteome</keyword>
<dbReference type="FunFam" id="3.30.70.270:FF:000020">
    <property type="entry name" value="Transposon Tf2-6 polyprotein-like Protein"/>
    <property type="match status" value="1"/>
</dbReference>
<dbReference type="PANTHER" id="PTHR33064:SF37">
    <property type="entry name" value="RIBONUCLEASE H"/>
    <property type="match status" value="1"/>
</dbReference>
<dbReference type="OrthoDB" id="2442328at2759"/>
<dbReference type="Gene3D" id="3.30.70.270">
    <property type="match status" value="2"/>
</dbReference>